<evidence type="ECO:0000313" key="3">
    <source>
        <dbReference type="Proteomes" id="UP000653411"/>
    </source>
</evidence>
<dbReference type="Proteomes" id="UP000653411">
    <property type="component" value="Unassembled WGS sequence"/>
</dbReference>
<comment type="caution">
    <text evidence="2">The sequence shown here is derived from an EMBL/GenBank/DDBJ whole genome shotgun (WGS) entry which is preliminary data.</text>
</comment>
<feature type="transmembrane region" description="Helical" evidence="1">
    <location>
        <begin position="27"/>
        <end position="44"/>
    </location>
</feature>
<dbReference type="AlphaFoldDB" id="A0A917XP37"/>
<dbReference type="GO" id="GO:0022857">
    <property type="term" value="F:transmembrane transporter activity"/>
    <property type="evidence" value="ECO:0007669"/>
    <property type="project" value="InterPro"/>
</dbReference>
<name>A0A917XP37_9ACTN</name>
<dbReference type="Gene3D" id="1.20.1250.20">
    <property type="entry name" value="MFS general substrate transporter like domains"/>
    <property type="match status" value="1"/>
</dbReference>
<reference evidence="2" key="1">
    <citation type="journal article" date="2014" name="Int. J. Syst. Evol. Microbiol.">
        <title>Complete genome sequence of Corynebacterium casei LMG S-19264T (=DSM 44701T), isolated from a smear-ripened cheese.</title>
        <authorList>
            <consortium name="US DOE Joint Genome Institute (JGI-PGF)"/>
            <person name="Walter F."/>
            <person name="Albersmeier A."/>
            <person name="Kalinowski J."/>
            <person name="Ruckert C."/>
        </authorList>
    </citation>
    <scope>NUCLEOTIDE SEQUENCE</scope>
    <source>
        <strain evidence="2">CGMCC 4.7110</strain>
    </source>
</reference>
<dbReference type="EMBL" id="BMML01000046">
    <property type="protein sequence ID" value="GGN45386.1"/>
    <property type="molecule type" value="Genomic_DNA"/>
</dbReference>
<keyword evidence="1" id="KW-0472">Membrane</keyword>
<dbReference type="SUPFAM" id="SSF103473">
    <property type="entry name" value="MFS general substrate transporter"/>
    <property type="match status" value="1"/>
</dbReference>
<keyword evidence="3" id="KW-1185">Reference proteome</keyword>
<reference evidence="2" key="2">
    <citation type="submission" date="2020-09" db="EMBL/GenBank/DDBJ databases">
        <authorList>
            <person name="Sun Q."/>
            <person name="Zhou Y."/>
        </authorList>
    </citation>
    <scope>NUCLEOTIDE SEQUENCE</scope>
    <source>
        <strain evidence="2">CGMCC 4.7110</strain>
    </source>
</reference>
<proteinExistence type="predicted"/>
<sequence length="184" mass="18453">MGLCAGGLKVIIVQASADFSNVTASGYSFAAFSVGGLVGGLAYGRRTWKAPLRIRYTLATLALKVGALILAFLAASPLMIVAAFCVRLPMTPLIVIAHLLVDERISAARHAEANALLGSGYNLGSAAGAALGGQLIGITGPGITAVALAAATALAAAASYRLPTCTQQTITVDASAERAAAPKT</sequence>
<protein>
    <recommendedName>
        <fullName evidence="4">MFS transporter</fullName>
    </recommendedName>
</protein>
<dbReference type="InterPro" id="IPR036259">
    <property type="entry name" value="MFS_trans_sf"/>
</dbReference>
<keyword evidence="1" id="KW-1133">Transmembrane helix</keyword>
<feature type="transmembrane region" description="Helical" evidence="1">
    <location>
        <begin position="80"/>
        <end position="101"/>
    </location>
</feature>
<dbReference type="InterPro" id="IPR011701">
    <property type="entry name" value="MFS"/>
</dbReference>
<feature type="transmembrane region" description="Helical" evidence="1">
    <location>
        <begin position="56"/>
        <end position="74"/>
    </location>
</feature>
<dbReference type="PANTHER" id="PTHR23542:SF1">
    <property type="entry name" value="MAJOR FACILITATOR SUPERFAMILY (MFS) PROFILE DOMAIN-CONTAINING PROTEIN"/>
    <property type="match status" value="1"/>
</dbReference>
<keyword evidence="1" id="KW-0812">Transmembrane</keyword>
<evidence type="ECO:0000313" key="2">
    <source>
        <dbReference type="EMBL" id="GGN45386.1"/>
    </source>
</evidence>
<evidence type="ECO:0000256" key="1">
    <source>
        <dbReference type="SAM" id="Phobius"/>
    </source>
</evidence>
<accession>A0A917XP37</accession>
<gene>
    <name evidence="2" type="ORF">GCM10011578_097250</name>
</gene>
<dbReference type="PANTHER" id="PTHR23542">
    <property type="match status" value="1"/>
</dbReference>
<evidence type="ECO:0008006" key="4">
    <source>
        <dbReference type="Google" id="ProtNLM"/>
    </source>
</evidence>
<dbReference type="Pfam" id="PF07690">
    <property type="entry name" value="MFS_1"/>
    <property type="match status" value="1"/>
</dbReference>
<organism evidence="2 3">
    <name type="scientific">Streptomyces fuscichromogenes</name>
    <dbReference type="NCBI Taxonomy" id="1324013"/>
    <lineage>
        <taxon>Bacteria</taxon>
        <taxon>Bacillati</taxon>
        <taxon>Actinomycetota</taxon>
        <taxon>Actinomycetes</taxon>
        <taxon>Kitasatosporales</taxon>
        <taxon>Streptomycetaceae</taxon>
        <taxon>Streptomyces</taxon>
    </lineage>
</organism>